<dbReference type="Proteomes" id="UP000186583">
    <property type="component" value="Unassembled WGS sequence"/>
</dbReference>
<organism evidence="2 3">
    <name type="scientific">Colletotrichum chlorophyti</name>
    <dbReference type="NCBI Taxonomy" id="708187"/>
    <lineage>
        <taxon>Eukaryota</taxon>
        <taxon>Fungi</taxon>
        <taxon>Dikarya</taxon>
        <taxon>Ascomycota</taxon>
        <taxon>Pezizomycotina</taxon>
        <taxon>Sordariomycetes</taxon>
        <taxon>Hypocreomycetidae</taxon>
        <taxon>Glomerellales</taxon>
        <taxon>Glomerellaceae</taxon>
        <taxon>Colletotrichum</taxon>
    </lineage>
</organism>
<evidence type="ECO:0008006" key="4">
    <source>
        <dbReference type="Google" id="ProtNLM"/>
    </source>
</evidence>
<feature type="chain" id="PRO_5012954684" description="SnoaL-like domain-containing protein" evidence="1">
    <location>
        <begin position="20"/>
        <end position="175"/>
    </location>
</feature>
<dbReference type="STRING" id="708187.A0A1Q8RWW0"/>
<proteinExistence type="predicted"/>
<accession>A0A1Q8RWW0</accession>
<name>A0A1Q8RWW0_9PEZI</name>
<keyword evidence="1" id="KW-0732">Signal</keyword>
<protein>
    <recommendedName>
        <fullName evidence="4">SnoaL-like domain-containing protein</fullName>
    </recommendedName>
</protein>
<evidence type="ECO:0000313" key="3">
    <source>
        <dbReference type="Proteomes" id="UP000186583"/>
    </source>
</evidence>
<evidence type="ECO:0000313" key="2">
    <source>
        <dbReference type="EMBL" id="OLN89325.1"/>
    </source>
</evidence>
<evidence type="ECO:0000256" key="1">
    <source>
        <dbReference type="SAM" id="SignalP"/>
    </source>
</evidence>
<keyword evidence="3" id="KW-1185">Reference proteome</keyword>
<dbReference type="OrthoDB" id="5176208at2759"/>
<sequence length="175" mass="19035">MKASQILCPITMLLGSALGVEMSKYQAQKGVDASFEPFLKALYAYAEDYKATDTFTDFFVPETGQLIVLEHQATGADAIVGLKQALLPTTGKKHWNHVPNITSVYSETATEKIYNVLGLIESRYDGGNCSAAYRFTVLKDSNGNVLNNPHSGSLVLYDDYVVSPSESPTDIPCEA</sequence>
<comment type="caution">
    <text evidence="2">The sequence shown here is derived from an EMBL/GenBank/DDBJ whole genome shotgun (WGS) entry which is preliminary data.</text>
</comment>
<gene>
    <name evidence="2" type="ORF">CCHL11_09006</name>
</gene>
<feature type="signal peptide" evidence="1">
    <location>
        <begin position="1"/>
        <end position="19"/>
    </location>
</feature>
<dbReference type="AlphaFoldDB" id="A0A1Q8RWW0"/>
<reference evidence="2 3" key="1">
    <citation type="submission" date="2016-11" db="EMBL/GenBank/DDBJ databases">
        <title>Draft Genome Assembly of Colletotrichum chlorophyti a pathogen of herbaceous plants.</title>
        <authorList>
            <person name="Gan P."/>
            <person name="Narusaka M."/>
            <person name="Tsushima A."/>
            <person name="Narusaka Y."/>
            <person name="Takano Y."/>
            <person name="Shirasu K."/>
        </authorList>
    </citation>
    <scope>NUCLEOTIDE SEQUENCE [LARGE SCALE GENOMIC DNA]</scope>
    <source>
        <strain evidence="2 3">NTL11</strain>
    </source>
</reference>
<dbReference type="EMBL" id="MPGH01000077">
    <property type="protein sequence ID" value="OLN89325.1"/>
    <property type="molecule type" value="Genomic_DNA"/>
</dbReference>